<evidence type="ECO:0000256" key="6">
    <source>
        <dbReference type="ARBA" id="ARBA00038095"/>
    </source>
</evidence>
<evidence type="ECO:0000313" key="11">
    <source>
        <dbReference type="EMBL" id="PWR03405.1"/>
    </source>
</evidence>
<proteinExistence type="inferred from homology"/>
<reference evidence="11 12" key="1">
    <citation type="submission" date="2018-05" db="EMBL/GenBank/DDBJ databases">
        <title>Rhodobacteraceae gen. nov., sp. nov. isolated from sea water.</title>
        <authorList>
            <person name="Ren Y."/>
        </authorList>
    </citation>
    <scope>NUCLEOTIDE SEQUENCE [LARGE SCALE GENOMIC DNA]</scope>
    <source>
        <strain evidence="11 12">TG-679</strain>
    </source>
</reference>
<dbReference type="RefSeq" id="WP_109810806.1">
    <property type="nucleotide sequence ID" value="NZ_QGKU01000026.1"/>
</dbReference>
<dbReference type="InterPro" id="IPR052351">
    <property type="entry name" value="Ornithine_N-alpha-AT"/>
</dbReference>
<evidence type="ECO:0000256" key="9">
    <source>
        <dbReference type="ARBA" id="ARBA00045724"/>
    </source>
</evidence>
<keyword evidence="4" id="KW-0443">Lipid metabolism</keyword>
<comment type="function">
    <text evidence="9">Catalyzes the first step in the biosynthesis of ornithine lipids, which are phosphorus-free membrane lipids. Catalyzes the 3-hydroxyacyl-acyl carrier protein-dependent acylation of ornithine to form lyso-ornithine lipid (LOL).</text>
</comment>
<evidence type="ECO:0000256" key="8">
    <source>
        <dbReference type="ARBA" id="ARBA00039866"/>
    </source>
</evidence>
<dbReference type="GO" id="GO:0006629">
    <property type="term" value="P:lipid metabolic process"/>
    <property type="evidence" value="ECO:0007669"/>
    <property type="project" value="UniProtKB-KW"/>
</dbReference>
<organism evidence="11 12">
    <name type="scientific">Meridianimarinicoccus roseus</name>
    <dbReference type="NCBI Taxonomy" id="2072018"/>
    <lineage>
        <taxon>Bacteria</taxon>
        <taxon>Pseudomonadati</taxon>
        <taxon>Pseudomonadota</taxon>
        <taxon>Alphaproteobacteria</taxon>
        <taxon>Rhodobacterales</taxon>
        <taxon>Paracoccaceae</taxon>
        <taxon>Meridianimarinicoccus</taxon>
    </lineage>
</organism>
<protein>
    <recommendedName>
        <fullName evidence="8">L-ornithine N(alpha)-acyltransferase</fullName>
        <ecNumber evidence="7">2.3.2.30</ecNumber>
    </recommendedName>
</protein>
<comment type="pathway">
    <text evidence="1">Lipid metabolism.</text>
</comment>
<keyword evidence="3 11" id="KW-0808">Transferase</keyword>
<evidence type="ECO:0000256" key="1">
    <source>
        <dbReference type="ARBA" id="ARBA00005189"/>
    </source>
</evidence>
<dbReference type="SUPFAM" id="SSF55729">
    <property type="entry name" value="Acyl-CoA N-acyltransferases (Nat)"/>
    <property type="match status" value="1"/>
</dbReference>
<dbReference type="OrthoDB" id="9787072at2"/>
<keyword evidence="2" id="KW-0444">Lipid biosynthesis</keyword>
<accession>A0A2V2LDC4</accession>
<dbReference type="InterPro" id="IPR016181">
    <property type="entry name" value="Acyl_CoA_acyltransferase"/>
</dbReference>
<gene>
    <name evidence="11" type="ORF">DKT77_05960</name>
</gene>
<comment type="caution">
    <text evidence="11">The sequence shown here is derived from an EMBL/GenBank/DDBJ whole genome shotgun (WGS) entry which is preliminary data.</text>
</comment>
<dbReference type="Pfam" id="PF13444">
    <property type="entry name" value="Acetyltransf_5"/>
    <property type="match status" value="1"/>
</dbReference>
<evidence type="ECO:0000256" key="2">
    <source>
        <dbReference type="ARBA" id="ARBA00022516"/>
    </source>
</evidence>
<sequence length="260" mass="27757">MARQAGSRYGVRFARTAADLKAAQRLRGLTFRGDADAPDGDALDARCGHVLVERLEDGALVACFRLLPLASGAEIAGSYAARHYDLRGLAGHAGPLLEMGRFCIHPDCRDPDVLRLAWAGLGAVVSAQGTQLMFGCTSFKGTDSAPYTDAFAMLAAGHLAPRRWLPRVKASSVFRFARVLRGTRPDRAAALRAMPPLLRSYLSLGGWVSDHAVLDRDLDTLHVFTGLDIASIPPVRARALRTMGAELLDGLSAPTLSAPA</sequence>
<dbReference type="GO" id="GO:0043810">
    <property type="term" value="F:ornithine-acyl [acyl carrier protein] N-acyltransferase activity"/>
    <property type="evidence" value="ECO:0007669"/>
    <property type="project" value="UniProtKB-EC"/>
</dbReference>
<evidence type="ECO:0000256" key="4">
    <source>
        <dbReference type="ARBA" id="ARBA00023098"/>
    </source>
</evidence>
<keyword evidence="5 11" id="KW-0012">Acyltransferase</keyword>
<dbReference type="Proteomes" id="UP000245680">
    <property type="component" value="Unassembled WGS sequence"/>
</dbReference>
<dbReference type="AlphaFoldDB" id="A0A2V2LDC4"/>
<dbReference type="EMBL" id="QGKU01000026">
    <property type="protein sequence ID" value="PWR03405.1"/>
    <property type="molecule type" value="Genomic_DNA"/>
</dbReference>
<dbReference type="PANTHER" id="PTHR37323:SF1">
    <property type="entry name" value="L-ORNITHINE N(ALPHA)-ACYLTRANSFERASE"/>
    <property type="match status" value="1"/>
</dbReference>
<comment type="catalytic activity">
    <reaction evidence="10">
        <text>a (3R)-hydroxyacyl-[ACP] + L-ornithine = a lyso-ornithine lipid + holo-[ACP] + H(+)</text>
        <dbReference type="Rhea" id="RHEA:20633"/>
        <dbReference type="Rhea" id="RHEA-COMP:9685"/>
        <dbReference type="Rhea" id="RHEA-COMP:9945"/>
        <dbReference type="ChEBI" id="CHEBI:15378"/>
        <dbReference type="ChEBI" id="CHEBI:46911"/>
        <dbReference type="ChEBI" id="CHEBI:64479"/>
        <dbReference type="ChEBI" id="CHEBI:78827"/>
        <dbReference type="ChEBI" id="CHEBI:138482"/>
        <dbReference type="EC" id="2.3.2.30"/>
    </reaction>
    <physiologicalReaction direction="left-to-right" evidence="10">
        <dbReference type="Rhea" id="RHEA:20634"/>
    </physiologicalReaction>
</comment>
<evidence type="ECO:0000256" key="5">
    <source>
        <dbReference type="ARBA" id="ARBA00023315"/>
    </source>
</evidence>
<name>A0A2V2LDC4_9RHOB</name>
<evidence type="ECO:0000313" key="12">
    <source>
        <dbReference type="Proteomes" id="UP000245680"/>
    </source>
</evidence>
<evidence type="ECO:0000256" key="3">
    <source>
        <dbReference type="ARBA" id="ARBA00022679"/>
    </source>
</evidence>
<dbReference type="Gene3D" id="3.40.630.30">
    <property type="match status" value="1"/>
</dbReference>
<keyword evidence="12" id="KW-1185">Reference proteome</keyword>
<dbReference type="PANTHER" id="PTHR37323">
    <property type="entry name" value="GCN5-RELATED N-ACETYLTRANSFERASE"/>
    <property type="match status" value="1"/>
</dbReference>
<evidence type="ECO:0000256" key="7">
    <source>
        <dbReference type="ARBA" id="ARBA00039058"/>
    </source>
</evidence>
<evidence type="ECO:0000256" key="10">
    <source>
        <dbReference type="ARBA" id="ARBA00047785"/>
    </source>
</evidence>
<comment type="similarity">
    <text evidence="6">Belongs to the acetyltransferase family. OlsB subfamily.</text>
</comment>
<dbReference type="EC" id="2.3.2.30" evidence="7"/>